<comment type="caution">
    <text evidence="2">The sequence shown here is derived from an EMBL/GenBank/DDBJ whole genome shotgun (WGS) entry which is preliminary data.</text>
</comment>
<dbReference type="STRING" id="1044.EH31_04350"/>
<sequence length="285" mass="31178">MGLFGFGKGKPATKPAFEPKPRRITPFEQADKRRFHDLLCNGVIAENVGSFEALCETYAALQAEHPDKRVLATLDNPGQALYTSVHATQKHQLDAVEGHDLSSLPRECFEDGEHIGYLTTEAELAIRLVNLKALSAQMSFDDACGLLDWQAGDDEGPAFPDALILDPDAALAPDLVREIHFQFVPVDTAADALAALPNGYFSSDLTPMQCYAVARHFETHHGLKLSGVGASNLGFFRDRALESEEAKALARDIAKLYSAAPGDAVQRLSDALVGRKWLLLRYSEW</sequence>
<proteinExistence type="predicted"/>
<gene>
    <name evidence="2" type="ORF">EH31_04350</name>
</gene>
<evidence type="ECO:0000256" key="1">
    <source>
        <dbReference type="SAM" id="MobiDB-lite"/>
    </source>
</evidence>
<organism evidence="2 3">
    <name type="scientific">Erythrobacter longus</name>
    <dbReference type="NCBI Taxonomy" id="1044"/>
    <lineage>
        <taxon>Bacteria</taxon>
        <taxon>Pseudomonadati</taxon>
        <taxon>Pseudomonadota</taxon>
        <taxon>Alphaproteobacteria</taxon>
        <taxon>Sphingomonadales</taxon>
        <taxon>Erythrobacteraceae</taxon>
        <taxon>Erythrobacter/Porphyrobacter group</taxon>
        <taxon>Erythrobacter</taxon>
    </lineage>
</organism>
<dbReference type="eggNOG" id="ENOG502ZUWJ">
    <property type="taxonomic scope" value="Bacteria"/>
</dbReference>
<accession>A0A074MEL4</accession>
<dbReference type="Proteomes" id="UP000027647">
    <property type="component" value="Unassembled WGS sequence"/>
</dbReference>
<feature type="region of interest" description="Disordered" evidence="1">
    <location>
        <begin position="1"/>
        <end position="22"/>
    </location>
</feature>
<dbReference type="AlphaFoldDB" id="A0A074MEL4"/>
<protein>
    <recommendedName>
        <fullName evidence="4">DUF4253 domain-containing protein</fullName>
    </recommendedName>
</protein>
<reference evidence="2 3" key="1">
    <citation type="submission" date="2014-04" db="EMBL/GenBank/DDBJ databases">
        <title>A comprehensive comparison of genomes of Erythrobacter spp. strains.</title>
        <authorList>
            <person name="Zheng Q."/>
        </authorList>
    </citation>
    <scope>NUCLEOTIDE SEQUENCE [LARGE SCALE GENOMIC DNA]</scope>
    <source>
        <strain evidence="2 3">DSM 6997</strain>
    </source>
</reference>
<dbReference type="OrthoDB" id="7595245at2"/>
<name>A0A074MEL4_ERYLO</name>
<keyword evidence="3" id="KW-1185">Reference proteome</keyword>
<dbReference type="RefSeq" id="WP_051698924.1">
    <property type="nucleotide sequence ID" value="NZ_JMIW01000001.1"/>
</dbReference>
<evidence type="ECO:0000313" key="2">
    <source>
        <dbReference type="EMBL" id="KEO91909.1"/>
    </source>
</evidence>
<dbReference type="EMBL" id="JMIW01000001">
    <property type="protein sequence ID" value="KEO91909.1"/>
    <property type="molecule type" value="Genomic_DNA"/>
</dbReference>
<evidence type="ECO:0008006" key="4">
    <source>
        <dbReference type="Google" id="ProtNLM"/>
    </source>
</evidence>
<evidence type="ECO:0000313" key="3">
    <source>
        <dbReference type="Proteomes" id="UP000027647"/>
    </source>
</evidence>